<evidence type="ECO:0000256" key="3">
    <source>
        <dbReference type="ARBA" id="ARBA00022692"/>
    </source>
</evidence>
<comment type="subcellular location">
    <subcellularLocation>
        <location evidence="1">Cell membrane</location>
        <topology evidence="1">Multi-pass membrane protein</topology>
    </subcellularLocation>
</comment>
<dbReference type="PANTHER" id="PTHR32309">
    <property type="entry name" value="TYROSINE-PROTEIN KINASE"/>
    <property type="match status" value="1"/>
</dbReference>
<evidence type="ECO:0000313" key="8">
    <source>
        <dbReference type="EMBL" id="RUT32556.1"/>
    </source>
</evidence>
<evidence type="ECO:0000313" key="9">
    <source>
        <dbReference type="Proteomes" id="UP000281547"/>
    </source>
</evidence>
<dbReference type="RefSeq" id="WP_127187513.1">
    <property type="nucleotide sequence ID" value="NZ_RZNJ01000002.1"/>
</dbReference>
<dbReference type="PANTHER" id="PTHR32309:SF13">
    <property type="entry name" value="FERRIC ENTEROBACTIN TRANSPORT PROTEIN FEPE"/>
    <property type="match status" value="1"/>
</dbReference>
<evidence type="ECO:0000256" key="1">
    <source>
        <dbReference type="ARBA" id="ARBA00004651"/>
    </source>
</evidence>
<feature type="domain" description="Polysaccharide chain length determinant N-terminal" evidence="7">
    <location>
        <begin position="13"/>
        <end position="106"/>
    </location>
</feature>
<reference evidence="8 9" key="1">
    <citation type="journal article" date="2016" name="Int. J. Syst. Evol. Microbiol.">
        <title>Arsenicitalea aurantiaca gen. nov., sp. nov., a new member of the family Hyphomicrobiaceae, isolated from high-arsenic sediment.</title>
        <authorList>
            <person name="Mu Y."/>
            <person name="Zhou L."/>
            <person name="Zeng X.C."/>
            <person name="Liu L."/>
            <person name="Pan Y."/>
            <person name="Chen X."/>
            <person name="Wang J."/>
            <person name="Li S."/>
            <person name="Li W.J."/>
            <person name="Wang Y."/>
        </authorList>
    </citation>
    <scope>NUCLEOTIDE SEQUENCE [LARGE SCALE GENOMIC DNA]</scope>
    <source>
        <strain evidence="8 9">42-50</strain>
    </source>
</reference>
<evidence type="ECO:0000256" key="2">
    <source>
        <dbReference type="ARBA" id="ARBA00022475"/>
    </source>
</evidence>
<keyword evidence="2" id="KW-1003">Cell membrane</keyword>
<keyword evidence="9" id="KW-1185">Reference proteome</keyword>
<dbReference type="Proteomes" id="UP000281547">
    <property type="component" value="Unassembled WGS sequence"/>
</dbReference>
<sequence>MTDSAPREQDLRIDMPSLLRALLHRAARILFVTAMLMVIAYSLLMFVPRLYESSASLLVGDRTTVFTRSPSETAPQAQGAGADALMSSQIELIRSRDTLMAVIEDLDLRSVPEFTGASASPISLILGLLGRAPEERSLDATVLRNLNDRLTVIRQRDSAVINVYVRSESPVLAADIANAIARTHVERRAGLSLSDTADATAWLEREIAALRTRVSEAETAVANYRIENDLFSGANNTSLLDQQLSEIAAQITAAQERKNTALSRAQLIRGLIQSGQPIDGVPAVRDSVVIQQLSQSKAALQGELAQRSATLLPNHPTVRALFAQIGEIEVQIAEEGRRVAAALEAEARIEETLEASLREDLATAKISASTASQDTVRLAELEREARAQSDLLETYLARYRDAASRTDTGSVVPDVRLVTEAAPSSSPASPRTGMILGAVAFVALAVQIGAVLFGELMSGRALREVRTEFDAESVAIVPAAVGPVDADLPAPIVADGLSPEEANALGAEMTRHWAGLDTGKEGAETISQTLPATTDLEDEGDAGFLEAAAEPEPEPEPALEPTPEPAAAVAAASPVGSPARTNLAHASRNELGNLAADIALGRVRVVVLASLTGAADALEVSRSLVNQTLQRGLSVATIDAASAEASEEAGLTDLTNERASFGDVIHKGANEALGEVPWGRQRAVDRRSMKAATLVEALTDVYEVVLVATGRIGMASTLPLFTGLDCRLVLVIAEDMPDARIEAALDDAASLGFEAAQLVCPPARRARVA</sequence>
<dbReference type="OrthoDB" id="7786248at2"/>
<keyword evidence="5 6" id="KW-0472">Membrane</keyword>
<dbReference type="EMBL" id="RZNJ01000002">
    <property type="protein sequence ID" value="RUT32556.1"/>
    <property type="molecule type" value="Genomic_DNA"/>
</dbReference>
<dbReference type="AlphaFoldDB" id="A0A433XES3"/>
<comment type="caution">
    <text evidence="8">The sequence shown here is derived from an EMBL/GenBank/DDBJ whole genome shotgun (WGS) entry which is preliminary data.</text>
</comment>
<dbReference type="InterPro" id="IPR050445">
    <property type="entry name" value="Bact_polysacc_biosynth/exp"/>
</dbReference>
<keyword evidence="4 6" id="KW-1133">Transmembrane helix</keyword>
<dbReference type="GO" id="GO:0005886">
    <property type="term" value="C:plasma membrane"/>
    <property type="evidence" value="ECO:0007669"/>
    <property type="project" value="UniProtKB-SubCell"/>
</dbReference>
<evidence type="ECO:0000259" key="7">
    <source>
        <dbReference type="Pfam" id="PF02706"/>
    </source>
</evidence>
<name>A0A433XES3_9HYPH</name>
<evidence type="ECO:0000256" key="6">
    <source>
        <dbReference type="SAM" id="Phobius"/>
    </source>
</evidence>
<organism evidence="8 9">
    <name type="scientific">Arsenicitalea aurantiaca</name>
    <dbReference type="NCBI Taxonomy" id="1783274"/>
    <lineage>
        <taxon>Bacteria</taxon>
        <taxon>Pseudomonadati</taxon>
        <taxon>Pseudomonadota</taxon>
        <taxon>Alphaproteobacteria</taxon>
        <taxon>Hyphomicrobiales</taxon>
        <taxon>Devosiaceae</taxon>
        <taxon>Arsenicitalea</taxon>
    </lineage>
</organism>
<feature type="transmembrane region" description="Helical" evidence="6">
    <location>
        <begin position="29"/>
        <end position="47"/>
    </location>
</feature>
<gene>
    <name evidence="8" type="ORF">EMQ25_05220</name>
</gene>
<dbReference type="Pfam" id="PF02706">
    <property type="entry name" value="Wzz"/>
    <property type="match status" value="1"/>
</dbReference>
<protein>
    <recommendedName>
        <fullName evidence="7">Polysaccharide chain length determinant N-terminal domain-containing protein</fullName>
    </recommendedName>
</protein>
<evidence type="ECO:0000256" key="4">
    <source>
        <dbReference type="ARBA" id="ARBA00022989"/>
    </source>
</evidence>
<accession>A0A433XES3</accession>
<keyword evidence="3 6" id="KW-0812">Transmembrane</keyword>
<evidence type="ECO:0000256" key="5">
    <source>
        <dbReference type="ARBA" id="ARBA00023136"/>
    </source>
</evidence>
<proteinExistence type="predicted"/>
<dbReference type="InterPro" id="IPR003856">
    <property type="entry name" value="LPS_length_determ_N"/>
</dbReference>
<dbReference type="GO" id="GO:0004713">
    <property type="term" value="F:protein tyrosine kinase activity"/>
    <property type="evidence" value="ECO:0007669"/>
    <property type="project" value="TreeGrafter"/>
</dbReference>